<keyword evidence="3" id="KW-1185">Reference proteome</keyword>
<dbReference type="RefSeq" id="WP_310236598.1">
    <property type="nucleotide sequence ID" value="NZ_JAVDWO010000011.1"/>
</dbReference>
<evidence type="ECO:0000313" key="2">
    <source>
        <dbReference type="EMBL" id="MDR7193919.1"/>
    </source>
</evidence>
<reference evidence="2 3" key="1">
    <citation type="submission" date="2023-07" db="EMBL/GenBank/DDBJ databases">
        <title>Sorghum-associated microbial communities from plants grown in Nebraska, USA.</title>
        <authorList>
            <person name="Schachtman D."/>
        </authorList>
    </citation>
    <scope>NUCLEOTIDE SEQUENCE [LARGE SCALE GENOMIC DNA]</scope>
    <source>
        <strain evidence="2 3">4099</strain>
    </source>
</reference>
<keyword evidence="1" id="KW-0472">Membrane</keyword>
<evidence type="ECO:0000313" key="3">
    <source>
        <dbReference type="Proteomes" id="UP001256588"/>
    </source>
</evidence>
<proteinExistence type="predicted"/>
<keyword evidence="1" id="KW-0812">Transmembrane</keyword>
<evidence type="ECO:0000256" key="1">
    <source>
        <dbReference type="SAM" id="Phobius"/>
    </source>
</evidence>
<gene>
    <name evidence="2" type="ORF">J2W68_002660</name>
</gene>
<feature type="transmembrane region" description="Helical" evidence="1">
    <location>
        <begin position="94"/>
        <end position="116"/>
    </location>
</feature>
<organism evidence="2 3">
    <name type="scientific">Luteimonas terrae</name>
    <dbReference type="NCBI Taxonomy" id="1530191"/>
    <lineage>
        <taxon>Bacteria</taxon>
        <taxon>Pseudomonadati</taxon>
        <taxon>Pseudomonadota</taxon>
        <taxon>Gammaproteobacteria</taxon>
        <taxon>Lysobacterales</taxon>
        <taxon>Lysobacteraceae</taxon>
        <taxon>Luteimonas</taxon>
    </lineage>
</organism>
<keyword evidence="1" id="KW-1133">Transmembrane helix</keyword>
<sequence length="120" mass="12626">MIPWFAWAYLVLLALVGLSGFALTVRDGQSKLLAIARLAAVGVLMWGVVLFFRDAVAHVLFAGALFVAVLLLAHKSVSDAQDATRMQLDRSARIGVAINGLVVLPAIAMGALAIWAGRGA</sequence>
<accession>A0ABU1XYQ3</accession>
<comment type="caution">
    <text evidence="2">The sequence shown here is derived from an EMBL/GenBank/DDBJ whole genome shotgun (WGS) entry which is preliminary data.</text>
</comment>
<dbReference type="Proteomes" id="UP001256588">
    <property type="component" value="Unassembled WGS sequence"/>
</dbReference>
<feature type="transmembrane region" description="Helical" evidence="1">
    <location>
        <begin position="32"/>
        <end position="49"/>
    </location>
</feature>
<feature type="transmembrane region" description="Helical" evidence="1">
    <location>
        <begin position="6"/>
        <end position="25"/>
    </location>
</feature>
<name>A0ABU1XYQ3_9GAMM</name>
<protein>
    <submittedName>
        <fullName evidence="2">Lysylphosphatidylglycerol synthetase-like protein (DUF2156 family)</fullName>
    </submittedName>
</protein>
<dbReference type="EMBL" id="JAVDWO010000011">
    <property type="protein sequence ID" value="MDR7193919.1"/>
    <property type="molecule type" value="Genomic_DNA"/>
</dbReference>
<feature type="transmembrane region" description="Helical" evidence="1">
    <location>
        <begin position="55"/>
        <end position="73"/>
    </location>
</feature>